<comment type="function">
    <text evidence="1 11">Functions in the biosynthesis of the anionic phospholipids phosphatidylglycerol and cardiolipin.</text>
</comment>
<evidence type="ECO:0000256" key="11">
    <source>
        <dbReference type="RuleBase" id="RU365024"/>
    </source>
</evidence>
<comment type="pathway">
    <text evidence="2 11">Phospholipid metabolism; phosphatidylglycerol biosynthesis; phosphatidylglycerol from CDP-diacylglycerol: step 1/2.</text>
</comment>
<sequence length="254" mass="29619">MIRRLLNNVIETTYLQGENVYYQNIFASSETKQFAWLTRFAPCFPIKSSNISILNDPHQFYDILLQLSQCARTRITFASLYFGSGTLEKNLVENVLKNTNFQNGSLEVNVLLDYTRGSRFSDNSRTTLLPLLNKNNKKCQISLYHTPVLRGVLKKIVPNKWNELFGLQHMKLYIFDDTLVISGANLSNDYFTNRQDRYFLIKDKKLCDFYSGLVSKIQMFSLVIDKKNNVNLNKNWDIWPYKGKKIILLLTLEI</sequence>
<keyword evidence="5 11" id="KW-0808">Transferase</keyword>
<keyword evidence="9 11" id="KW-1208">Phospholipid metabolism</keyword>
<keyword evidence="7 11" id="KW-0443">Lipid metabolism</keyword>
<proteinExistence type="inferred from homology"/>
<dbReference type="GO" id="GO:0032049">
    <property type="term" value="P:cardiolipin biosynthetic process"/>
    <property type="evidence" value="ECO:0007669"/>
    <property type="project" value="InterPro"/>
</dbReference>
<evidence type="ECO:0000256" key="1">
    <source>
        <dbReference type="ARBA" id="ARBA00003537"/>
    </source>
</evidence>
<dbReference type="InterPro" id="IPR016270">
    <property type="entry name" value="PGS1"/>
</dbReference>
<dbReference type="SUPFAM" id="SSF56024">
    <property type="entry name" value="Phospholipase D/nuclease"/>
    <property type="match status" value="1"/>
</dbReference>
<dbReference type="PANTHER" id="PTHR12586">
    <property type="entry name" value="CDP-DIACYLGLYCEROL--SERINE O-PHOSPHATIDYLTRANSFERASE"/>
    <property type="match status" value="1"/>
</dbReference>
<comment type="catalytic activity">
    <reaction evidence="10 11">
        <text>a CDP-1,2-diacyl-sn-glycerol + sn-glycerol 3-phosphate = a 1,2-diacyl-sn-glycero-3-phospho-(1'-sn-glycero-3'-phosphate) + CMP + H(+)</text>
        <dbReference type="Rhea" id="RHEA:12593"/>
        <dbReference type="ChEBI" id="CHEBI:15378"/>
        <dbReference type="ChEBI" id="CHEBI:57597"/>
        <dbReference type="ChEBI" id="CHEBI:58332"/>
        <dbReference type="ChEBI" id="CHEBI:60110"/>
        <dbReference type="ChEBI" id="CHEBI:60377"/>
        <dbReference type="EC" id="2.7.8.5"/>
    </reaction>
</comment>
<name>A0AAW1UTG5_9CUCU</name>
<keyword evidence="11" id="KW-0547">Nucleotide-binding</keyword>
<dbReference type="EC" id="2.7.8.5" evidence="11"/>
<protein>
    <recommendedName>
        <fullName evidence="11">CDP-diacylglycerol--glycerol-3-phosphate 3-phosphatidyltransferase</fullName>
        <ecNumber evidence="11">2.7.8.5</ecNumber>
    </recommendedName>
</protein>
<evidence type="ECO:0000256" key="5">
    <source>
        <dbReference type="ARBA" id="ARBA00022679"/>
    </source>
</evidence>
<comment type="similarity">
    <text evidence="3 11">Belongs to the CDP-alcohol phosphatidyltransferase class-II family.</text>
</comment>
<comment type="caution">
    <text evidence="13">The sequence shown here is derived from an EMBL/GenBank/DDBJ whole genome shotgun (WGS) entry which is preliminary data.</text>
</comment>
<keyword evidence="11" id="KW-0496">Mitochondrion</keyword>
<evidence type="ECO:0000256" key="10">
    <source>
        <dbReference type="ARBA" id="ARBA00048586"/>
    </source>
</evidence>
<keyword evidence="14" id="KW-1185">Reference proteome</keyword>
<comment type="subcellular location">
    <subcellularLocation>
        <location evidence="11">Mitochondrion</location>
    </subcellularLocation>
</comment>
<dbReference type="Pfam" id="PF13091">
    <property type="entry name" value="PLDc_2"/>
    <property type="match status" value="1"/>
</dbReference>
<evidence type="ECO:0000256" key="2">
    <source>
        <dbReference type="ARBA" id="ARBA00005042"/>
    </source>
</evidence>
<organism evidence="13 14">
    <name type="scientific">Henosepilachna vigintioctopunctata</name>
    <dbReference type="NCBI Taxonomy" id="420089"/>
    <lineage>
        <taxon>Eukaryota</taxon>
        <taxon>Metazoa</taxon>
        <taxon>Ecdysozoa</taxon>
        <taxon>Arthropoda</taxon>
        <taxon>Hexapoda</taxon>
        <taxon>Insecta</taxon>
        <taxon>Pterygota</taxon>
        <taxon>Neoptera</taxon>
        <taxon>Endopterygota</taxon>
        <taxon>Coleoptera</taxon>
        <taxon>Polyphaga</taxon>
        <taxon>Cucujiformia</taxon>
        <taxon>Coccinelloidea</taxon>
        <taxon>Coccinellidae</taxon>
        <taxon>Epilachninae</taxon>
        <taxon>Epilachnini</taxon>
        <taxon>Henosepilachna</taxon>
    </lineage>
</organism>
<evidence type="ECO:0000256" key="4">
    <source>
        <dbReference type="ARBA" id="ARBA00022516"/>
    </source>
</evidence>
<evidence type="ECO:0000256" key="9">
    <source>
        <dbReference type="ARBA" id="ARBA00023264"/>
    </source>
</evidence>
<dbReference type="EMBL" id="JARQZJ010000091">
    <property type="protein sequence ID" value="KAK9883250.1"/>
    <property type="molecule type" value="Genomic_DNA"/>
</dbReference>
<dbReference type="InterPro" id="IPR001736">
    <property type="entry name" value="PLipase_D/transphosphatidylase"/>
</dbReference>
<evidence type="ECO:0000256" key="6">
    <source>
        <dbReference type="ARBA" id="ARBA00022737"/>
    </source>
</evidence>
<keyword evidence="6" id="KW-0677">Repeat</keyword>
<dbReference type="PANTHER" id="PTHR12586:SF1">
    <property type="entry name" value="CDP-DIACYLGLYCEROL--GLYCEROL-3-PHOSPHATE 3-PHOSPHATIDYLTRANSFERASE, MITOCHONDRIAL"/>
    <property type="match status" value="1"/>
</dbReference>
<evidence type="ECO:0000259" key="12">
    <source>
        <dbReference type="PROSITE" id="PS50035"/>
    </source>
</evidence>
<evidence type="ECO:0000313" key="14">
    <source>
        <dbReference type="Proteomes" id="UP001431783"/>
    </source>
</evidence>
<evidence type="ECO:0000256" key="8">
    <source>
        <dbReference type="ARBA" id="ARBA00023209"/>
    </source>
</evidence>
<dbReference type="SMART" id="SM00155">
    <property type="entry name" value="PLDc"/>
    <property type="match status" value="1"/>
</dbReference>
<reference evidence="13 14" key="1">
    <citation type="submission" date="2023-03" db="EMBL/GenBank/DDBJ databases">
        <title>Genome insight into feeding habits of ladybird beetles.</title>
        <authorList>
            <person name="Li H.-S."/>
            <person name="Huang Y.-H."/>
            <person name="Pang H."/>
        </authorList>
    </citation>
    <scope>NUCLEOTIDE SEQUENCE [LARGE SCALE GENOMIC DNA]</scope>
    <source>
        <strain evidence="13">SYSU_2023b</strain>
        <tissue evidence="13">Whole body</tissue>
    </source>
</reference>
<dbReference type="AlphaFoldDB" id="A0AAW1UTG5"/>
<dbReference type="GO" id="GO:0008444">
    <property type="term" value="F:CDP-diacylglycerol-glycerol-3-phosphate 3-phosphatidyltransferase activity"/>
    <property type="evidence" value="ECO:0007669"/>
    <property type="project" value="UniProtKB-EC"/>
</dbReference>
<dbReference type="InterPro" id="IPR025202">
    <property type="entry name" value="PLD-like_dom"/>
</dbReference>
<dbReference type="PROSITE" id="PS50035">
    <property type="entry name" value="PLD"/>
    <property type="match status" value="1"/>
</dbReference>
<evidence type="ECO:0000313" key="13">
    <source>
        <dbReference type="EMBL" id="KAK9883250.1"/>
    </source>
</evidence>
<feature type="domain" description="PLD phosphodiesterase" evidence="12">
    <location>
        <begin position="164"/>
        <end position="190"/>
    </location>
</feature>
<dbReference type="GO" id="GO:0005524">
    <property type="term" value="F:ATP binding"/>
    <property type="evidence" value="ECO:0007669"/>
    <property type="project" value="UniProtKB-KW"/>
</dbReference>
<dbReference type="CDD" id="cd09135">
    <property type="entry name" value="PLDc_PGS1_euk_1"/>
    <property type="match status" value="1"/>
</dbReference>
<evidence type="ECO:0000256" key="3">
    <source>
        <dbReference type="ARBA" id="ARBA00010682"/>
    </source>
</evidence>
<dbReference type="Proteomes" id="UP001431783">
    <property type="component" value="Unassembled WGS sequence"/>
</dbReference>
<evidence type="ECO:0000256" key="7">
    <source>
        <dbReference type="ARBA" id="ARBA00023098"/>
    </source>
</evidence>
<keyword evidence="4 11" id="KW-0444">Lipid biosynthesis</keyword>
<dbReference type="Gene3D" id="3.30.870.10">
    <property type="entry name" value="Endonuclease Chain A"/>
    <property type="match status" value="1"/>
</dbReference>
<dbReference type="GO" id="GO:0005739">
    <property type="term" value="C:mitochondrion"/>
    <property type="evidence" value="ECO:0007669"/>
    <property type="project" value="UniProtKB-SubCell"/>
</dbReference>
<accession>A0AAW1UTG5</accession>
<keyword evidence="8 11" id="KW-0594">Phospholipid biosynthesis</keyword>
<gene>
    <name evidence="13" type="ORF">WA026_001439</name>
</gene>
<keyword evidence="11" id="KW-0067">ATP-binding</keyword>